<keyword evidence="1" id="KW-0812">Transmembrane</keyword>
<protein>
    <submittedName>
        <fullName evidence="2">Uncharacterized protein</fullName>
    </submittedName>
</protein>
<feature type="non-terminal residue" evidence="2">
    <location>
        <position position="226"/>
    </location>
</feature>
<organism evidence="2 3">
    <name type="scientific">Astrephomene gubernaculifera</name>
    <dbReference type="NCBI Taxonomy" id="47775"/>
    <lineage>
        <taxon>Eukaryota</taxon>
        <taxon>Viridiplantae</taxon>
        <taxon>Chlorophyta</taxon>
        <taxon>core chlorophytes</taxon>
        <taxon>Chlorophyceae</taxon>
        <taxon>CS clade</taxon>
        <taxon>Chlamydomonadales</taxon>
        <taxon>Astrephomenaceae</taxon>
        <taxon>Astrephomene</taxon>
    </lineage>
</organism>
<evidence type="ECO:0000256" key="1">
    <source>
        <dbReference type="SAM" id="Phobius"/>
    </source>
</evidence>
<sequence length="226" mass="22749">YSLAPAQHQLHAHAGGEGFGAGPLEGGGKALQLQQQQQGPGMHCQGNCSCKECCEAKPPSDACCWGAPMDLLPAMDRPRDCVRAALLTGAMLLLAAAVPGGYELAGALLRHLGDTSALLPGLVLRGLALGAACVGIARAAAGSPGWQLPAATAGLLAAACATAVAALLLPLPCGRVPSEDIAFDPGHWADKLQAFAAGGLLLASVGYLWPAAAHYKPRKVQLGVGV</sequence>
<feature type="transmembrane region" description="Helical" evidence="1">
    <location>
        <begin position="84"/>
        <end position="102"/>
    </location>
</feature>
<comment type="caution">
    <text evidence="2">The sequence shown here is derived from an EMBL/GenBank/DDBJ whole genome shotgun (WGS) entry which is preliminary data.</text>
</comment>
<keyword evidence="1" id="KW-0472">Membrane</keyword>
<feature type="transmembrane region" description="Helical" evidence="1">
    <location>
        <begin position="122"/>
        <end position="141"/>
    </location>
</feature>
<keyword evidence="3" id="KW-1185">Reference proteome</keyword>
<feature type="transmembrane region" description="Helical" evidence="1">
    <location>
        <begin position="153"/>
        <end position="172"/>
    </location>
</feature>
<dbReference type="EMBL" id="BMAR01000042">
    <property type="protein sequence ID" value="GFR50906.1"/>
    <property type="molecule type" value="Genomic_DNA"/>
</dbReference>
<dbReference type="Proteomes" id="UP001054857">
    <property type="component" value="Unassembled WGS sequence"/>
</dbReference>
<name>A0AAD3DZF9_9CHLO</name>
<keyword evidence="1" id="KW-1133">Transmembrane helix</keyword>
<reference evidence="2 3" key="1">
    <citation type="journal article" date="2021" name="Sci. Rep.">
        <title>Genome sequencing of the multicellular alga Astrephomene provides insights into convergent evolution of germ-soma differentiation.</title>
        <authorList>
            <person name="Yamashita S."/>
            <person name="Yamamoto K."/>
            <person name="Matsuzaki R."/>
            <person name="Suzuki S."/>
            <person name="Yamaguchi H."/>
            <person name="Hirooka S."/>
            <person name="Minakuchi Y."/>
            <person name="Miyagishima S."/>
            <person name="Kawachi M."/>
            <person name="Toyoda A."/>
            <person name="Nozaki H."/>
        </authorList>
    </citation>
    <scope>NUCLEOTIDE SEQUENCE [LARGE SCALE GENOMIC DNA]</scope>
    <source>
        <strain evidence="2 3">NIES-4017</strain>
    </source>
</reference>
<evidence type="ECO:0000313" key="3">
    <source>
        <dbReference type="Proteomes" id="UP001054857"/>
    </source>
</evidence>
<accession>A0AAD3DZF9</accession>
<feature type="non-terminal residue" evidence="2">
    <location>
        <position position="1"/>
    </location>
</feature>
<gene>
    <name evidence="2" type="ORF">Agub_g13204</name>
</gene>
<feature type="transmembrane region" description="Helical" evidence="1">
    <location>
        <begin position="192"/>
        <end position="209"/>
    </location>
</feature>
<evidence type="ECO:0000313" key="2">
    <source>
        <dbReference type="EMBL" id="GFR50906.1"/>
    </source>
</evidence>
<proteinExistence type="predicted"/>
<dbReference type="AlphaFoldDB" id="A0AAD3DZF9"/>